<organism evidence="2 4">
    <name type="scientific">Turicibacter bilis</name>
    <dbReference type="NCBI Taxonomy" id="2735723"/>
    <lineage>
        <taxon>Bacteria</taxon>
        <taxon>Bacillati</taxon>
        <taxon>Bacillota</taxon>
        <taxon>Erysipelotrichia</taxon>
        <taxon>Erysipelotrichales</taxon>
        <taxon>Turicibacteraceae</taxon>
        <taxon>Turicibacter</taxon>
    </lineage>
</organism>
<evidence type="ECO:0000313" key="2">
    <source>
        <dbReference type="EMBL" id="UUF08008.1"/>
    </source>
</evidence>
<dbReference type="InterPro" id="IPR012609">
    <property type="entry name" value="Spore_V_M"/>
</dbReference>
<dbReference type="Pfam" id="PF08183">
    <property type="entry name" value="SpoV"/>
    <property type="match status" value="1"/>
</dbReference>
<reference evidence="2 3" key="1">
    <citation type="submission" date="2021-03" db="EMBL/GenBank/DDBJ databases">
        <title>Comparative Genomics and Metabolomics in the genus Turicibacter.</title>
        <authorList>
            <person name="Maki J."/>
            <person name="Looft T."/>
        </authorList>
    </citation>
    <scope>NUCLEOTIDE SEQUENCE</scope>
    <source>
        <strain evidence="2">ISU324</strain>
        <strain evidence="1 3">MMM721</strain>
    </source>
</reference>
<sequence>MNRGADKMRFYTIKLPKWISAIVVGIMNIFKKH</sequence>
<name>A0A9Q9FE60_9FIRM</name>
<keyword evidence="3" id="KW-1185">Reference proteome</keyword>
<proteinExistence type="predicted"/>
<gene>
    <name evidence="2" type="primary">spoVM</name>
    <name evidence="1" type="ORF">J0J69_04170</name>
    <name evidence="2" type="ORF">J0J70_10355</name>
</gene>
<evidence type="ECO:0000313" key="4">
    <source>
        <dbReference type="Proteomes" id="UP001058072"/>
    </source>
</evidence>
<protein>
    <submittedName>
        <fullName evidence="2">Stage V sporulation protein SpoVM</fullName>
    </submittedName>
</protein>
<accession>A0A9Q9FE60</accession>
<evidence type="ECO:0000313" key="3">
    <source>
        <dbReference type="Proteomes" id="UP001058016"/>
    </source>
</evidence>
<dbReference type="NCBIfam" id="NF033436">
    <property type="entry name" value="SpoVM_broad"/>
    <property type="match status" value="1"/>
</dbReference>
<evidence type="ECO:0000313" key="1">
    <source>
        <dbReference type="EMBL" id="UUF06783.1"/>
    </source>
</evidence>
<dbReference type="AlphaFoldDB" id="A0A9Q9FE60"/>
<dbReference type="Proteomes" id="UP001058016">
    <property type="component" value="Chromosome"/>
</dbReference>
<dbReference type="Proteomes" id="UP001058072">
    <property type="component" value="Chromosome"/>
</dbReference>
<dbReference type="EMBL" id="CP071249">
    <property type="protein sequence ID" value="UUF06783.1"/>
    <property type="molecule type" value="Genomic_DNA"/>
</dbReference>
<dbReference type="EMBL" id="CP071250">
    <property type="protein sequence ID" value="UUF08008.1"/>
    <property type="molecule type" value="Genomic_DNA"/>
</dbReference>